<dbReference type="EMBL" id="HBIB01016523">
    <property type="protein sequence ID" value="CAE0248507.1"/>
    <property type="molecule type" value="Transcribed_RNA"/>
</dbReference>
<organism evidence="1">
    <name type="scientific">Palpitomonas bilix</name>
    <dbReference type="NCBI Taxonomy" id="652834"/>
    <lineage>
        <taxon>Eukaryota</taxon>
        <taxon>Eukaryota incertae sedis</taxon>
    </lineage>
</organism>
<protein>
    <submittedName>
        <fullName evidence="1">Uncharacterized protein</fullName>
    </submittedName>
</protein>
<sequence length="109" mass="12194">MVMILDVTRKGGCVGLSEEDTMAVIEGLIRDTYVWEGLQIQHRKGAVVRFSITSVSAQTNTSQVNGKSACFKCSSQTRIRTVFEKEGYDSVKDGDDTRRDEKRGLCWLV</sequence>
<reference evidence="1" key="1">
    <citation type="submission" date="2021-01" db="EMBL/GenBank/DDBJ databases">
        <authorList>
            <person name="Corre E."/>
            <person name="Pelletier E."/>
            <person name="Niang G."/>
            <person name="Scheremetjew M."/>
            <person name="Finn R."/>
            <person name="Kale V."/>
            <person name="Holt S."/>
            <person name="Cochrane G."/>
            <person name="Meng A."/>
            <person name="Brown T."/>
            <person name="Cohen L."/>
        </authorList>
    </citation>
    <scope>NUCLEOTIDE SEQUENCE</scope>
    <source>
        <strain evidence="1">NIES-2562</strain>
    </source>
</reference>
<name>A0A7S3D6V2_9EUKA</name>
<proteinExistence type="predicted"/>
<gene>
    <name evidence="1" type="ORF">PBIL07802_LOCUS10703</name>
</gene>
<accession>A0A7S3D6V2</accession>
<evidence type="ECO:0000313" key="1">
    <source>
        <dbReference type="EMBL" id="CAE0248507.1"/>
    </source>
</evidence>
<dbReference type="AlphaFoldDB" id="A0A7S3D6V2"/>